<sequence>MEAAWSSSRAARLLYSTILSLNGRHQLELLWKSSWRNDPGFPVSSNKKLQSQKRLLCLMAFTVNSPFPNGKRNLTAQAANTMRSQCMAADPHCTSTGWILHGYLLTVRCAMTNETPDCGMNGRRRYTKLSAALFPRE</sequence>
<gene>
    <name evidence="1" type="ORF">BaRGS_00031603</name>
</gene>
<evidence type="ECO:0000313" key="2">
    <source>
        <dbReference type="Proteomes" id="UP001519460"/>
    </source>
</evidence>
<dbReference type="Proteomes" id="UP001519460">
    <property type="component" value="Unassembled WGS sequence"/>
</dbReference>
<evidence type="ECO:0000313" key="1">
    <source>
        <dbReference type="EMBL" id="KAK7477117.1"/>
    </source>
</evidence>
<keyword evidence="2" id="KW-1185">Reference proteome</keyword>
<name>A0ABD0JQH7_9CAEN</name>
<reference evidence="1 2" key="1">
    <citation type="journal article" date="2023" name="Sci. Data">
        <title>Genome assembly of the Korean intertidal mud-creeper Batillaria attramentaria.</title>
        <authorList>
            <person name="Patra A.K."/>
            <person name="Ho P.T."/>
            <person name="Jun S."/>
            <person name="Lee S.J."/>
            <person name="Kim Y."/>
            <person name="Won Y.J."/>
        </authorList>
    </citation>
    <scope>NUCLEOTIDE SEQUENCE [LARGE SCALE GENOMIC DNA]</scope>
    <source>
        <strain evidence="1">Wonlab-2016</strain>
    </source>
</reference>
<proteinExistence type="predicted"/>
<dbReference type="EMBL" id="JACVVK020000357">
    <property type="protein sequence ID" value="KAK7477117.1"/>
    <property type="molecule type" value="Genomic_DNA"/>
</dbReference>
<protein>
    <submittedName>
        <fullName evidence="1">Uncharacterized protein</fullName>
    </submittedName>
</protein>
<organism evidence="1 2">
    <name type="scientific">Batillaria attramentaria</name>
    <dbReference type="NCBI Taxonomy" id="370345"/>
    <lineage>
        <taxon>Eukaryota</taxon>
        <taxon>Metazoa</taxon>
        <taxon>Spiralia</taxon>
        <taxon>Lophotrochozoa</taxon>
        <taxon>Mollusca</taxon>
        <taxon>Gastropoda</taxon>
        <taxon>Caenogastropoda</taxon>
        <taxon>Sorbeoconcha</taxon>
        <taxon>Cerithioidea</taxon>
        <taxon>Batillariidae</taxon>
        <taxon>Batillaria</taxon>
    </lineage>
</organism>
<comment type="caution">
    <text evidence="1">The sequence shown here is derived from an EMBL/GenBank/DDBJ whole genome shotgun (WGS) entry which is preliminary data.</text>
</comment>
<accession>A0ABD0JQH7</accession>
<dbReference type="AlphaFoldDB" id="A0ABD0JQH7"/>